<name>A0ABP5WLY9_9ACTN</name>
<sequence>MTETKATGYDLLSSRDVPEIELRAFLLDCFGITNGELFVGRIDQVHEDLRDAPQKVFAAFCTHGQVFGHFAMTISVGIEGGLAERVGRLEFAARFAAHFGAFVLYGDTEPPGLWTVVLADGERLLAAMDDEDDRFTLYAATAPVPGLPEIRVSRDLSHRR</sequence>
<evidence type="ECO:0000313" key="2">
    <source>
        <dbReference type="Proteomes" id="UP001501231"/>
    </source>
</evidence>
<dbReference type="Proteomes" id="UP001501231">
    <property type="component" value="Unassembled WGS sequence"/>
</dbReference>
<proteinExistence type="predicted"/>
<dbReference type="RefSeq" id="WP_344591699.1">
    <property type="nucleotide sequence ID" value="NZ_BAAARW010000019.1"/>
</dbReference>
<keyword evidence="2" id="KW-1185">Reference proteome</keyword>
<reference evidence="2" key="1">
    <citation type="journal article" date="2019" name="Int. J. Syst. Evol. Microbiol.">
        <title>The Global Catalogue of Microorganisms (GCM) 10K type strain sequencing project: providing services to taxonomists for standard genome sequencing and annotation.</title>
        <authorList>
            <consortium name="The Broad Institute Genomics Platform"/>
            <consortium name="The Broad Institute Genome Sequencing Center for Infectious Disease"/>
            <person name="Wu L."/>
            <person name="Ma J."/>
        </authorList>
    </citation>
    <scope>NUCLEOTIDE SEQUENCE [LARGE SCALE GENOMIC DNA]</scope>
    <source>
        <strain evidence="2">JCM 3325</strain>
    </source>
</reference>
<organism evidence="1 2">
    <name type="scientific">Actinomadura vinacea</name>
    <dbReference type="NCBI Taxonomy" id="115336"/>
    <lineage>
        <taxon>Bacteria</taxon>
        <taxon>Bacillati</taxon>
        <taxon>Actinomycetota</taxon>
        <taxon>Actinomycetes</taxon>
        <taxon>Streptosporangiales</taxon>
        <taxon>Thermomonosporaceae</taxon>
        <taxon>Actinomadura</taxon>
    </lineage>
</organism>
<dbReference type="EMBL" id="BAAARW010000019">
    <property type="protein sequence ID" value="GAA2428838.1"/>
    <property type="molecule type" value="Genomic_DNA"/>
</dbReference>
<gene>
    <name evidence="1" type="ORF">GCM10010191_47510</name>
</gene>
<protein>
    <submittedName>
        <fullName evidence="1">Uncharacterized protein</fullName>
    </submittedName>
</protein>
<accession>A0ABP5WLY9</accession>
<comment type="caution">
    <text evidence="1">The sequence shown here is derived from an EMBL/GenBank/DDBJ whole genome shotgun (WGS) entry which is preliminary data.</text>
</comment>
<evidence type="ECO:0000313" key="1">
    <source>
        <dbReference type="EMBL" id="GAA2428838.1"/>
    </source>
</evidence>